<name>A0ABY9R3J7_9BACT</name>
<dbReference type="CDD" id="cd01949">
    <property type="entry name" value="GGDEF"/>
    <property type="match status" value="1"/>
</dbReference>
<dbReference type="SMART" id="SM00267">
    <property type="entry name" value="GGDEF"/>
    <property type="match status" value="1"/>
</dbReference>
<dbReference type="InterPro" id="IPR043128">
    <property type="entry name" value="Rev_trsase/Diguanyl_cyclase"/>
</dbReference>
<dbReference type="InterPro" id="IPR029787">
    <property type="entry name" value="Nucleotide_cyclase"/>
</dbReference>
<dbReference type="InterPro" id="IPR000160">
    <property type="entry name" value="GGDEF_dom"/>
</dbReference>
<keyword evidence="3" id="KW-0472">Membrane</keyword>
<sequence>MFERTKEYKYIEQYEIARREGDSAISKILLSRNTKTNEDHPHDGFSPDAPENISSDVLKRFSTYKNTLDQIFSNTTKNNTDLISRGDDQFDNMFTSYYMNTHYSHYNSLQLIRDEAHLVYKQSQRVYIAQLALTVAVGVFLILFADRVFLKIFRAIEIDSMTDALTGLYNRRYLENVISCDAQGPARQGRAYSLAMIDVDHFKIFNDSYGHIAGDKLLANIATVLVHSVRKTDSIVRYGGEEFLAVLPTTTKQEAVRIAEKIREAIKKMELILPDSNDTPQITVSIGVSSFPDDADSFKKLVKVADERLYQAKMQGRNIVKSQ</sequence>
<reference evidence="5" key="1">
    <citation type="submission" date="2023-09" db="EMBL/GenBank/DDBJ databases">
        <authorList>
            <consortium name="CW5 consortium"/>
            <person name="Lu C.-W."/>
        </authorList>
    </citation>
    <scope>NUCLEOTIDE SEQUENCE</scope>
    <source>
        <strain evidence="5">KPS</strain>
    </source>
</reference>
<dbReference type="RefSeq" id="WP_309542244.1">
    <property type="nucleotide sequence ID" value="NZ_CP133659.1"/>
</dbReference>
<dbReference type="PANTHER" id="PTHR45138">
    <property type="entry name" value="REGULATORY COMPONENTS OF SENSORY TRANSDUCTION SYSTEM"/>
    <property type="match status" value="1"/>
</dbReference>
<evidence type="ECO:0000313" key="5">
    <source>
        <dbReference type="EMBL" id="WMW66341.1"/>
    </source>
</evidence>
<keyword evidence="6" id="KW-1185">Reference proteome</keyword>
<keyword evidence="3" id="KW-0812">Transmembrane</keyword>
<feature type="domain" description="GGDEF" evidence="4">
    <location>
        <begin position="190"/>
        <end position="323"/>
    </location>
</feature>
<dbReference type="InterPro" id="IPR050469">
    <property type="entry name" value="Diguanylate_Cyclase"/>
</dbReference>
<dbReference type="Gene3D" id="3.30.70.270">
    <property type="match status" value="1"/>
</dbReference>
<evidence type="ECO:0000259" key="4">
    <source>
        <dbReference type="PROSITE" id="PS50887"/>
    </source>
</evidence>
<dbReference type="PANTHER" id="PTHR45138:SF9">
    <property type="entry name" value="DIGUANYLATE CYCLASE DGCM-RELATED"/>
    <property type="match status" value="1"/>
</dbReference>
<evidence type="ECO:0000313" key="6">
    <source>
        <dbReference type="Proteomes" id="UP001180616"/>
    </source>
</evidence>
<accession>A0ABY9R3J7</accession>
<proteinExistence type="predicted"/>
<dbReference type="NCBIfam" id="TIGR00254">
    <property type="entry name" value="GGDEF"/>
    <property type="match status" value="1"/>
</dbReference>
<dbReference type="Pfam" id="PF00990">
    <property type="entry name" value="GGDEF"/>
    <property type="match status" value="1"/>
</dbReference>
<evidence type="ECO:0000256" key="1">
    <source>
        <dbReference type="ARBA" id="ARBA00012528"/>
    </source>
</evidence>
<comment type="catalytic activity">
    <reaction evidence="2">
        <text>2 GTP = 3',3'-c-di-GMP + 2 diphosphate</text>
        <dbReference type="Rhea" id="RHEA:24898"/>
        <dbReference type="ChEBI" id="CHEBI:33019"/>
        <dbReference type="ChEBI" id="CHEBI:37565"/>
        <dbReference type="ChEBI" id="CHEBI:58805"/>
        <dbReference type="EC" id="2.7.7.65"/>
    </reaction>
</comment>
<feature type="transmembrane region" description="Helical" evidence="3">
    <location>
        <begin position="126"/>
        <end position="145"/>
    </location>
</feature>
<keyword evidence="3" id="KW-1133">Transmembrane helix</keyword>
<dbReference type="EC" id="2.7.7.65" evidence="1"/>
<evidence type="ECO:0000256" key="2">
    <source>
        <dbReference type="ARBA" id="ARBA00034247"/>
    </source>
</evidence>
<dbReference type="Proteomes" id="UP001180616">
    <property type="component" value="Chromosome"/>
</dbReference>
<dbReference type="SUPFAM" id="SSF55073">
    <property type="entry name" value="Nucleotide cyclase"/>
    <property type="match status" value="1"/>
</dbReference>
<evidence type="ECO:0000256" key="3">
    <source>
        <dbReference type="SAM" id="Phobius"/>
    </source>
</evidence>
<organism evidence="5 6">
    <name type="scientific">Nitratidesulfovibrio liaohensis</name>
    <dbReference type="NCBI Taxonomy" id="2604158"/>
    <lineage>
        <taxon>Bacteria</taxon>
        <taxon>Pseudomonadati</taxon>
        <taxon>Thermodesulfobacteriota</taxon>
        <taxon>Desulfovibrionia</taxon>
        <taxon>Desulfovibrionales</taxon>
        <taxon>Desulfovibrionaceae</taxon>
        <taxon>Nitratidesulfovibrio</taxon>
    </lineage>
</organism>
<gene>
    <name evidence="5" type="ORF">KPS_000908</name>
</gene>
<dbReference type="EMBL" id="CP133659">
    <property type="protein sequence ID" value="WMW66341.1"/>
    <property type="molecule type" value="Genomic_DNA"/>
</dbReference>
<protein>
    <recommendedName>
        <fullName evidence="1">diguanylate cyclase</fullName>
        <ecNumber evidence="1">2.7.7.65</ecNumber>
    </recommendedName>
</protein>
<dbReference type="PROSITE" id="PS50887">
    <property type="entry name" value="GGDEF"/>
    <property type="match status" value="1"/>
</dbReference>